<dbReference type="Pfam" id="PF08241">
    <property type="entry name" value="Methyltransf_11"/>
    <property type="match status" value="1"/>
</dbReference>
<evidence type="ECO:0000313" key="2">
    <source>
        <dbReference type="EMBL" id="SDA46059.1"/>
    </source>
</evidence>
<dbReference type="PANTHER" id="PTHR43591">
    <property type="entry name" value="METHYLTRANSFERASE"/>
    <property type="match status" value="1"/>
</dbReference>
<dbReference type="EMBL" id="FMXB01000004">
    <property type="protein sequence ID" value="SDA46059.1"/>
    <property type="molecule type" value="Genomic_DNA"/>
</dbReference>
<protein>
    <submittedName>
        <fullName evidence="2">Methyltransferase domain-containing protein</fullName>
    </submittedName>
</protein>
<accession>A0A1G5VJN5</accession>
<dbReference type="OrthoDB" id="1018at2157"/>
<dbReference type="PANTHER" id="PTHR43591:SF110">
    <property type="entry name" value="RHODANESE DOMAIN-CONTAINING PROTEIN"/>
    <property type="match status" value="1"/>
</dbReference>
<name>A0A1G5VJN5_9EURY</name>
<dbReference type="Gene3D" id="3.40.50.150">
    <property type="entry name" value="Vaccinia Virus protein VP39"/>
    <property type="match status" value="1"/>
</dbReference>
<reference evidence="2 3" key="1">
    <citation type="submission" date="2016-10" db="EMBL/GenBank/DDBJ databases">
        <authorList>
            <person name="Varghese N."/>
            <person name="Submissions S."/>
        </authorList>
    </citation>
    <scope>NUCLEOTIDE SEQUENCE [LARGE SCALE GENOMIC DNA]</scope>
    <source>
        <strain evidence="2 3">DSM 16643</strain>
    </source>
</reference>
<dbReference type="InterPro" id="IPR029063">
    <property type="entry name" value="SAM-dependent_MTases_sf"/>
</dbReference>
<organism evidence="2 3">
    <name type="scientific">Methanobrevibacter millerae</name>
    <dbReference type="NCBI Taxonomy" id="230361"/>
    <lineage>
        <taxon>Archaea</taxon>
        <taxon>Methanobacteriati</taxon>
        <taxon>Methanobacteriota</taxon>
        <taxon>Methanomada group</taxon>
        <taxon>Methanobacteria</taxon>
        <taxon>Methanobacteriales</taxon>
        <taxon>Methanobacteriaceae</taxon>
        <taxon>Methanobrevibacter</taxon>
    </lineage>
</organism>
<sequence>MGFFDNMRKPQGKLGNMQLKSMNKEHTPVSLWGLKHLKIKEDDVILDIGCGGGMNIKRMSEKAKKVYGVDYSIESVKLSRQVNEDNIRQGKVEVLEGNVAALPFDDDSFDIVTAFETVYFWPDIEKSFGEVRRVLKPGGTFLIGMETNGSDSLVMRFWNHFIDMEMYTDDEISSFLENNDYNEITAYLRDAKNKQEIIKSKGEERRVDDDYSNISFSDKFVQWVTVTAVK</sequence>
<dbReference type="AlphaFoldDB" id="A0A1G5VJN5"/>
<dbReference type="InterPro" id="IPR013216">
    <property type="entry name" value="Methyltransf_11"/>
</dbReference>
<dbReference type="GO" id="GO:0008757">
    <property type="term" value="F:S-adenosylmethionine-dependent methyltransferase activity"/>
    <property type="evidence" value="ECO:0007669"/>
    <property type="project" value="InterPro"/>
</dbReference>
<dbReference type="SUPFAM" id="SSF53335">
    <property type="entry name" value="S-adenosyl-L-methionine-dependent methyltransferases"/>
    <property type="match status" value="1"/>
</dbReference>
<gene>
    <name evidence="2" type="ORF">SAMN02910315_00680</name>
</gene>
<keyword evidence="3" id="KW-1185">Reference proteome</keyword>
<keyword evidence="2" id="KW-0808">Transferase</keyword>
<proteinExistence type="predicted"/>
<dbReference type="RefSeq" id="WP_149731299.1">
    <property type="nucleotide sequence ID" value="NZ_FMXB01000004.1"/>
</dbReference>
<dbReference type="GO" id="GO:0032259">
    <property type="term" value="P:methylation"/>
    <property type="evidence" value="ECO:0007669"/>
    <property type="project" value="UniProtKB-KW"/>
</dbReference>
<dbReference type="CDD" id="cd02440">
    <property type="entry name" value="AdoMet_MTases"/>
    <property type="match status" value="1"/>
</dbReference>
<dbReference type="Proteomes" id="UP000323439">
    <property type="component" value="Unassembled WGS sequence"/>
</dbReference>
<feature type="domain" description="Methyltransferase type 11" evidence="1">
    <location>
        <begin position="46"/>
        <end position="143"/>
    </location>
</feature>
<evidence type="ECO:0000313" key="3">
    <source>
        <dbReference type="Proteomes" id="UP000323439"/>
    </source>
</evidence>
<keyword evidence="2" id="KW-0489">Methyltransferase</keyword>
<evidence type="ECO:0000259" key="1">
    <source>
        <dbReference type="Pfam" id="PF08241"/>
    </source>
</evidence>